<evidence type="ECO:0000313" key="7">
    <source>
        <dbReference type="Proteomes" id="UP000291101"/>
    </source>
</evidence>
<dbReference type="GO" id="GO:0016491">
    <property type="term" value="F:oxidoreductase activity"/>
    <property type="evidence" value="ECO:0007669"/>
    <property type="project" value="UniProtKB-KW"/>
</dbReference>
<evidence type="ECO:0000259" key="5">
    <source>
        <dbReference type="SMART" id="SM00861"/>
    </source>
</evidence>
<name>A0A4Q2T5I6_9ACTN</name>
<comment type="caution">
    <text evidence="6">The sequence shown here is derived from an EMBL/GenBank/DDBJ whole genome shotgun (WGS) entry which is preliminary data.</text>
</comment>
<feature type="domain" description="Transketolase-like pyrimidine-binding" evidence="5">
    <location>
        <begin position="35"/>
        <end position="210"/>
    </location>
</feature>
<dbReference type="EMBL" id="SDWV01000002">
    <property type="protein sequence ID" value="RYC14085.1"/>
    <property type="molecule type" value="Genomic_DNA"/>
</dbReference>
<evidence type="ECO:0000256" key="1">
    <source>
        <dbReference type="ARBA" id="ARBA00001964"/>
    </source>
</evidence>
<dbReference type="GO" id="GO:0000287">
    <property type="term" value="F:magnesium ion binding"/>
    <property type="evidence" value="ECO:0007669"/>
    <property type="project" value="UniProtKB-ARBA"/>
</dbReference>
<accession>A0A4Q2T5I6</accession>
<dbReference type="PANTHER" id="PTHR43257:SF2">
    <property type="entry name" value="PYRUVATE DEHYDROGENASE E1 COMPONENT SUBUNIT BETA"/>
    <property type="match status" value="1"/>
</dbReference>
<dbReference type="Pfam" id="PF02780">
    <property type="entry name" value="Transketolase_C"/>
    <property type="match status" value="1"/>
</dbReference>
<dbReference type="Gene3D" id="3.40.50.970">
    <property type="match status" value="1"/>
</dbReference>
<dbReference type="AlphaFoldDB" id="A0A4Q2T5I6"/>
<dbReference type="FunFam" id="3.40.50.970:FF:000001">
    <property type="entry name" value="Pyruvate dehydrogenase E1 beta subunit"/>
    <property type="match status" value="1"/>
</dbReference>
<dbReference type="CDD" id="cd07036">
    <property type="entry name" value="TPP_PYR_E1-PDHc-beta_like"/>
    <property type="match status" value="1"/>
</dbReference>
<dbReference type="Proteomes" id="UP000291101">
    <property type="component" value="Unassembled WGS sequence"/>
</dbReference>
<evidence type="ECO:0000256" key="4">
    <source>
        <dbReference type="SAM" id="MobiDB-lite"/>
    </source>
</evidence>
<keyword evidence="2" id="KW-0560">Oxidoreductase</keyword>
<dbReference type="Pfam" id="PF02779">
    <property type="entry name" value="Transket_pyr"/>
    <property type="match status" value="1"/>
</dbReference>
<organism evidence="6 7">
    <name type="scientific">Nocardioides zhouii</name>
    <dbReference type="NCBI Taxonomy" id="1168729"/>
    <lineage>
        <taxon>Bacteria</taxon>
        <taxon>Bacillati</taxon>
        <taxon>Actinomycetota</taxon>
        <taxon>Actinomycetes</taxon>
        <taxon>Propionibacteriales</taxon>
        <taxon>Nocardioidaceae</taxon>
        <taxon>Nocardioides</taxon>
    </lineage>
</organism>
<dbReference type="SUPFAM" id="SSF52922">
    <property type="entry name" value="TK C-terminal domain-like"/>
    <property type="match status" value="1"/>
</dbReference>
<keyword evidence="7" id="KW-1185">Reference proteome</keyword>
<feature type="compositionally biased region" description="Low complexity" evidence="4">
    <location>
        <begin position="1"/>
        <end position="10"/>
    </location>
</feature>
<dbReference type="InterPro" id="IPR029061">
    <property type="entry name" value="THDP-binding"/>
</dbReference>
<evidence type="ECO:0000256" key="2">
    <source>
        <dbReference type="ARBA" id="ARBA00023002"/>
    </source>
</evidence>
<dbReference type="SMART" id="SM00861">
    <property type="entry name" value="Transket_pyr"/>
    <property type="match status" value="1"/>
</dbReference>
<sequence length="358" mass="38120">MPIRPTSSTRSSREPDRDFEQGAHTVTTAGTDRVITYSEAVREAIGQAMEADDRVFMLGEDIGVYGGAFGVSGDLYHRFGGDRIRDTPISELGIVGAAVGAALAGMRPIVEIQFSDFTNQAMDQIVNQAAKIHYMLGGAMSVPMVLRAPLGSGTGAAAQHSQSLEAWFAHVPGLKVVMPATAADAKGLLLSAIDDPNPVIVLEHKLLYRTSGPVPEEAVRVPLGKSAIRRRGEHLTVVATGVMVSRSLEAAEILAQDGIDISVIDPRTLTPLDDAPIHEDVSRTGRALLVQEAPGHVGFTAELSARIAESPTIYRLLAPVRRLSGLDAPIPYAPQLERASVPQVEDIVEAATKLMKES</sequence>
<evidence type="ECO:0000256" key="3">
    <source>
        <dbReference type="ARBA" id="ARBA00023052"/>
    </source>
</evidence>
<protein>
    <submittedName>
        <fullName evidence="6">Alpha-ketoacid dehydrogenase subunit beta</fullName>
    </submittedName>
</protein>
<dbReference type="NCBIfam" id="NF006667">
    <property type="entry name" value="PRK09212.1"/>
    <property type="match status" value="1"/>
</dbReference>
<evidence type="ECO:0000313" key="6">
    <source>
        <dbReference type="EMBL" id="RYC14085.1"/>
    </source>
</evidence>
<dbReference type="FunFam" id="3.40.50.920:FF:000001">
    <property type="entry name" value="Pyruvate dehydrogenase E1 beta subunit"/>
    <property type="match status" value="1"/>
</dbReference>
<reference evidence="6 7" key="1">
    <citation type="submission" date="2019-01" db="EMBL/GenBank/DDBJ databases">
        <title>Novel species of Nocardioides.</title>
        <authorList>
            <person name="Liu Q."/>
            <person name="X Y.-H."/>
        </authorList>
    </citation>
    <scope>NUCLEOTIDE SEQUENCE [LARGE SCALE GENOMIC DNA]</scope>
    <source>
        <strain evidence="6 7">HLT2-9</strain>
    </source>
</reference>
<gene>
    <name evidence="6" type="ORF">EUA94_01810</name>
</gene>
<dbReference type="PANTHER" id="PTHR43257">
    <property type="entry name" value="PYRUVATE DEHYDROGENASE E1 COMPONENT BETA SUBUNIT"/>
    <property type="match status" value="1"/>
</dbReference>
<dbReference type="Gene3D" id="3.40.50.920">
    <property type="match status" value="1"/>
</dbReference>
<feature type="region of interest" description="Disordered" evidence="4">
    <location>
        <begin position="1"/>
        <end position="24"/>
    </location>
</feature>
<dbReference type="InterPro" id="IPR033248">
    <property type="entry name" value="Transketolase_C"/>
</dbReference>
<dbReference type="InterPro" id="IPR009014">
    <property type="entry name" value="Transketo_C/PFOR_II"/>
</dbReference>
<feature type="compositionally biased region" description="Basic and acidic residues" evidence="4">
    <location>
        <begin position="11"/>
        <end position="21"/>
    </location>
</feature>
<dbReference type="SUPFAM" id="SSF52518">
    <property type="entry name" value="Thiamin diphosphate-binding fold (THDP-binding)"/>
    <property type="match status" value="1"/>
</dbReference>
<proteinExistence type="predicted"/>
<dbReference type="OrthoDB" id="9766715at2"/>
<comment type="cofactor">
    <cofactor evidence="1">
        <name>thiamine diphosphate</name>
        <dbReference type="ChEBI" id="CHEBI:58937"/>
    </cofactor>
</comment>
<keyword evidence="3" id="KW-0786">Thiamine pyrophosphate</keyword>
<dbReference type="InterPro" id="IPR005475">
    <property type="entry name" value="Transketolase-like_Pyr-bd"/>
</dbReference>